<keyword evidence="6" id="KW-0560">Oxidoreductase</keyword>
<evidence type="ECO:0000259" key="8">
    <source>
        <dbReference type="Pfam" id="PF01494"/>
    </source>
</evidence>
<dbReference type="PRINTS" id="PR00420">
    <property type="entry name" value="RNGMNOXGNASE"/>
</dbReference>
<evidence type="ECO:0000313" key="9">
    <source>
        <dbReference type="EMBL" id="MUH71274.1"/>
    </source>
</evidence>
<dbReference type="InterPro" id="IPR002938">
    <property type="entry name" value="FAD-bd"/>
</dbReference>
<dbReference type="GO" id="GO:0008681">
    <property type="term" value="F:2-octaprenyl-6-methoxyphenol hydroxylase activity"/>
    <property type="evidence" value="ECO:0007669"/>
    <property type="project" value="TreeGrafter"/>
</dbReference>
<keyword evidence="5" id="KW-0274">FAD</keyword>
<keyword evidence="10" id="KW-1185">Reference proteome</keyword>
<dbReference type="InterPro" id="IPR036188">
    <property type="entry name" value="FAD/NAD-bd_sf"/>
</dbReference>
<dbReference type="Gene3D" id="3.50.50.60">
    <property type="entry name" value="FAD/NAD(P)-binding domain"/>
    <property type="match status" value="2"/>
</dbReference>
<evidence type="ECO:0000256" key="7">
    <source>
        <dbReference type="ARBA" id="ARBA00023033"/>
    </source>
</evidence>
<evidence type="ECO:0000256" key="4">
    <source>
        <dbReference type="ARBA" id="ARBA00022630"/>
    </source>
</evidence>
<dbReference type="OrthoDB" id="9769565at2"/>
<comment type="cofactor">
    <cofactor evidence="1">
        <name>FAD</name>
        <dbReference type="ChEBI" id="CHEBI:57692"/>
    </cofactor>
</comment>
<dbReference type="InterPro" id="IPR051205">
    <property type="entry name" value="UbiH/COQ6_monooxygenase"/>
</dbReference>
<dbReference type="SUPFAM" id="SSF51905">
    <property type="entry name" value="FAD/NAD(P)-binding domain"/>
    <property type="match status" value="1"/>
</dbReference>
<dbReference type="InterPro" id="IPR018168">
    <property type="entry name" value="Ubi_Hdrlase_CS"/>
</dbReference>
<accession>A0A6N8F538</accession>
<evidence type="ECO:0000256" key="6">
    <source>
        <dbReference type="ARBA" id="ARBA00023002"/>
    </source>
</evidence>
<evidence type="ECO:0000313" key="10">
    <source>
        <dbReference type="Proteomes" id="UP000439994"/>
    </source>
</evidence>
<protein>
    <submittedName>
        <fullName evidence="9">2-octaprenyl-6-methoxyphenyl hydroxylase</fullName>
    </submittedName>
</protein>
<evidence type="ECO:0000256" key="2">
    <source>
        <dbReference type="ARBA" id="ARBA00004749"/>
    </source>
</evidence>
<evidence type="ECO:0000256" key="1">
    <source>
        <dbReference type="ARBA" id="ARBA00001974"/>
    </source>
</evidence>
<keyword evidence="7" id="KW-0503">Monooxygenase</keyword>
<dbReference type="RefSeq" id="WP_155693854.1">
    <property type="nucleotide sequence ID" value="NZ_WOCD01000001.1"/>
</dbReference>
<organism evidence="9 10">
    <name type="scientific">Psychrosphaera haliotis</name>
    <dbReference type="NCBI Taxonomy" id="555083"/>
    <lineage>
        <taxon>Bacteria</taxon>
        <taxon>Pseudomonadati</taxon>
        <taxon>Pseudomonadota</taxon>
        <taxon>Gammaproteobacteria</taxon>
        <taxon>Alteromonadales</taxon>
        <taxon>Pseudoalteromonadaceae</taxon>
        <taxon>Psychrosphaera</taxon>
    </lineage>
</organism>
<dbReference type="UniPathway" id="UPA00232"/>
<dbReference type="GO" id="GO:0006744">
    <property type="term" value="P:ubiquinone biosynthetic process"/>
    <property type="evidence" value="ECO:0007669"/>
    <property type="project" value="UniProtKB-UniPathway"/>
</dbReference>
<feature type="domain" description="FAD-binding" evidence="8">
    <location>
        <begin position="11"/>
        <end position="366"/>
    </location>
</feature>
<comment type="caution">
    <text evidence="9">The sequence shown here is derived from an EMBL/GenBank/DDBJ whole genome shotgun (WGS) entry which is preliminary data.</text>
</comment>
<dbReference type="InterPro" id="IPR010971">
    <property type="entry name" value="UbiH/COQ6"/>
</dbReference>
<reference evidence="9 10" key="1">
    <citation type="submission" date="2019-11" db="EMBL/GenBank/DDBJ databases">
        <title>P. haliotis isolates from Z. marina roots.</title>
        <authorList>
            <person name="Cohen M."/>
            <person name="Jospin G."/>
            <person name="Eisen J.A."/>
            <person name="Coil D.A."/>
        </authorList>
    </citation>
    <scope>NUCLEOTIDE SEQUENCE [LARGE SCALE GENOMIC DNA]</scope>
    <source>
        <strain evidence="9 10">UCD-MCMsp1aY</strain>
    </source>
</reference>
<evidence type="ECO:0000256" key="3">
    <source>
        <dbReference type="ARBA" id="ARBA00005349"/>
    </source>
</evidence>
<gene>
    <name evidence="9" type="ORF">GNP35_01450</name>
</gene>
<dbReference type="PROSITE" id="PS01304">
    <property type="entry name" value="UBIH"/>
    <property type="match status" value="1"/>
</dbReference>
<dbReference type="GO" id="GO:0071949">
    <property type="term" value="F:FAD binding"/>
    <property type="evidence" value="ECO:0007669"/>
    <property type="project" value="InterPro"/>
</dbReference>
<dbReference type="AlphaFoldDB" id="A0A6N8F538"/>
<sequence length="423" mass="46382">MSLSADTNVKFDVVVSGGGLSGLLTAIGLKQETPSLRVAIVEPVEQTSEQTVQSNFDQRCLALSHGSLQLLNHWKVWPELKKNGWPIQTIITSDRGHVGKTMMQAKDYGLNAMGHVASMHNLGCALKATAKHFDLHWFCPDHIVALTTPSALSEPVEITLSSGNNIQSQLLVVAEGANSPTRDLLKINNQTSQYQQAAIIANVRTETAPKNLKAYGANVAFERFTTNGPIAFLPIGKNEFNVVWTQSPEQALINKELDDDAFCEALQLAFGYAAGRIVKCSKRAYYPLSLTKVERLIAARTVLLGNTAHTVHPIAGQGFNLGVRDIGVLVFEIKQALENSADIGSFSVLNSYQKNRLDDIERITEFTDMLVRLFALPGRLPAFTRTAGLMSLQKCDGLQQWLALHFMGSHKQFNLPQAKQAEC</sequence>
<comment type="pathway">
    <text evidence="2">Cofactor biosynthesis; ubiquinone biosynthesis.</text>
</comment>
<dbReference type="Proteomes" id="UP000439994">
    <property type="component" value="Unassembled WGS sequence"/>
</dbReference>
<dbReference type="EMBL" id="WOCD01000001">
    <property type="protein sequence ID" value="MUH71274.1"/>
    <property type="molecule type" value="Genomic_DNA"/>
</dbReference>
<dbReference type="PANTHER" id="PTHR43876">
    <property type="entry name" value="UBIQUINONE BIOSYNTHESIS MONOOXYGENASE COQ6, MITOCHONDRIAL"/>
    <property type="match status" value="1"/>
</dbReference>
<dbReference type="NCBIfam" id="TIGR01988">
    <property type="entry name" value="Ubi-OHases"/>
    <property type="match status" value="1"/>
</dbReference>
<comment type="similarity">
    <text evidence="3">Belongs to the UbiH/COQ6 family.</text>
</comment>
<dbReference type="Pfam" id="PF01494">
    <property type="entry name" value="FAD_binding_3"/>
    <property type="match status" value="1"/>
</dbReference>
<evidence type="ECO:0000256" key="5">
    <source>
        <dbReference type="ARBA" id="ARBA00022827"/>
    </source>
</evidence>
<keyword evidence="4" id="KW-0285">Flavoprotein</keyword>
<proteinExistence type="inferred from homology"/>
<dbReference type="PANTHER" id="PTHR43876:SF8">
    <property type="entry name" value="2-OCTAPRENYL-6-METHOXYPHENOL HYDROXYLASE"/>
    <property type="match status" value="1"/>
</dbReference>
<name>A0A6N8F538_9GAMM</name>